<dbReference type="RefSeq" id="WP_149431705.1">
    <property type="nucleotide sequence ID" value="NZ_VLNY01000009.1"/>
</dbReference>
<name>A0A5A7S5U5_9NOCA</name>
<reference evidence="1 2" key="1">
    <citation type="submission" date="2019-07" db="EMBL/GenBank/DDBJ databases">
        <title>Rhodococcus cavernicolus sp. nov., isolated from a cave.</title>
        <authorList>
            <person name="Lee S.D."/>
        </authorList>
    </citation>
    <scope>NUCLEOTIDE SEQUENCE [LARGE SCALE GENOMIC DNA]</scope>
    <source>
        <strain evidence="1 2">C1-24</strain>
    </source>
</reference>
<dbReference type="EMBL" id="VLNY01000009">
    <property type="protein sequence ID" value="KAA0021500.1"/>
    <property type="molecule type" value="Genomic_DNA"/>
</dbReference>
<evidence type="ECO:0000313" key="1">
    <source>
        <dbReference type="EMBL" id="KAA0021500.1"/>
    </source>
</evidence>
<keyword evidence="2" id="KW-1185">Reference proteome</keyword>
<organism evidence="1 2">
    <name type="scientific">Antrihabitans cavernicola</name>
    <dbReference type="NCBI Taxonomy" id="2495913"/>
    <lineage>
        <taxon>Bacteria</taxon>
        <taxon>Bacillati</taxon>
        <taxon>Actinomycetota</taxon>
        <taxon>Actinomycetes</taxon>
        <taxon>Mycobacteriales</taxon>
        <taxon>Nocardiaceae</taxon>
        <taxon>Antrihabitans</taxon>
    </lineage>
</organism>
<keyword evidence="1" id="KW-0489">Methyltransferase</keyword>
<evidence type="ECO:0000313" key="2">
    <source>
        <dbReference type="Proteomes" id="UP000322244"/>
    </source>
</evidence>
<dbReference type="GO" id="GO:0032259">
    <property type="term" value="P:methylation"/>
    <property type="evidence" value="ECO:0007669"/>
    <property type="project" value="UniProtKB-KW"/>
</dbReference>
<sequence>MTTATVRTDLYDLALAGERCWVRRSDGSKRAMPTNRWLGFAGLTDADRALDFALIDRCDGPTVDLGCGPGRLVGELVRRGVAALGVDVSAMAVAVTRQRGAPALQRDIFGRLPGTGRWSFALLADGNVGIGGDPVRTLQRARQLLCRDGVAVVEFGRRGSGLASFPVRLETDGDVGPWFPWAHVGVELADELATAAGLRVVDAVEVSGRHVVRMAIG</sequence>
<dbReference type="Proteomes" id="UP000322244">
    <property type="component" value="Unassembled WGS sequence"/>
</dbReference>
<dbReference type="OrthoDB" id="4484556at2"/>
<proteinExistence type="predicted"/>
<accession>A0A5A7S5U5</accession>
<protein>
    <submittedName>
        <fullName evidence="1">SAM-dependent methyltransferase</fullName>
    </submittedName>
</protein>
<dbReference type="Gene3D" id="3.40.50.150">
    <property type="entry name" value="Vaccinia Virus protein VP39"/>
    <property type="match status" value="1"/>
</dbReference>
<keyword evidence="1" id="KW-0808">Transferase</keyword>
<comment type="caution">
    <text evidence="1">The sequence shown here is derived from an EMBL/GenBank/DDBJ whole genome shotgun (WGS) entry which is preliminary data.</text>
</comment>
<dbReference type="InterPro" id="IPR029063">
    <property type="entry name" value="SAM-dependent_MTases_sf"/>
</dbReference>
<dbReference type="GO" id="GO:0008168">
    <property type="term" value="F:methyltransferase activity"/>
    <property type="evidence" value="ECO:0007669"/>
    <property type="project" value="UniProtKB-KW"/>
</dbReference>
<gene>
    <name evidence="1" type="ORF">FOY51_18280</name>
</gene>
<dbReference type="AlphaFoldDB" id="A0A5A7S5U5"/>
<dbReference type="CDD" id="cd02440">
    <property type="entry name" value="AdoMet_MTases"/>
    <property type="match status" value="1"/>
</dbReference>
<dbReference type="SUPFAM" id="SSF53335">
    <property type="entry name" value="S-adenosyl-L-methionine-dependent methyltransferases"/>
    <property type="match status" value="1"/>
</dbReference>